<evidence type="ECO:0000313" key="4">
    <source>
        <dbReference type="Proteomes" id="UP000887116"/>
    </source>
</evidence>
<accession>A0A8X6FQT2</accession>
<reference evidence="2" key="1">
    <citation type="submission" date="2020-07" db="EMBL/GenBank/DDBJ databases">
        <title>Multicomponent nature underlies the extraordinary mechanical properties of spider dragline silk.</title>
        <authorList>
            <person name="Kono N."/>
            <person name="Nakamura H."/>
            <person name="Mori M."/>
            <person name="Yoshida Y."/>
            <person name="Ohtoshi R."/>
            <person name="Malay A.D."/>
            <person name="Moran D.A.P."/>
            <person name="Tomita M."/>
            <person name="Numata K."/>
            <person name="Arakawa K."/>
        </authorList>
    </citation>
    <scope>NUCLEOTIDE SEQUENCE</scope>
</reference>
<name>A0A8X6FQT2_TRICU</name>
<dbReference type="EMBL" id="BMAO01003218">
    <property type="protein sequence ID" value="GFQ86483.1"/>
    <property type="molecule type" value="Genomic_DNA"/>
</dbReference>
<protein>
    <submittedName>
        <fullName evidence="2">Uncharacterized protein</fullName>
    </submittedName>
</protein>
<keyword evidence="4" id="KW-1185">Reference proteome</keyword>
<comment type="caution">
    <text evidence="2">The sequence shown here is derived from an EMBL/GenBank/DDBJ whole genome shotgun (WGS) entry which is preliminary data.</text>
</comment>
<gene>
    <name evidence="3" type="ORF">TNCT_285311</name>
    <name evidence="2" type="ORF">TNCT_678091</name>
</gene>
<organism evidence="2 4">
    <name type="scientific">Trichonephila clavata</name>
    <name type="common">Joro spider</name>
    <name type="synonym">Nephila clavata</name>
    <dbReference type="NCBI Taxonomy" id="2740835"/>
    <lineage>
        <taxon>Eukaryota</taxon>
        <taxon>Metazoa</taxon>
        <taxon>Ecdysozoa</taxon>
        <taxon>Arthropoda</taxon>
        <taxon>Chelicerata</taxon>
        <taxon>Arachnida</taxon>
        <taxon>Araneae</taxon>
        <taxon>Araneomorphae</taxon>
        <taxon>Entelegynae</taxon>
        <taxon>Araneoidea</taxon>
        <taxon>Nephilidae</taxon>
        <taxon>Trichonephila</taxon>
    </lineage>
</organism>
<feature type="region of interest" description="Disordered" evidence="1">
    <location>
        <begin position="1"/>
        <end position="26"/>
    </location>
</feature>
<dbReference type="AlphaFoldDB" id="A0A8X6FQT2"/>
<proteinExistence type="predicted"/>
<evidence type="ECO:0000313" key="2">
    <source>
        <dbReference type="EMBL" id="GFQ86483.1"/>
    </source>
</evidence>
<sequence length="79" mass="8805">MSSKKQTDFPADNQGGPPAVENTPSNDPQINGICFITLFLQFTGRPFPPGVSWIGMNHPHRVCHRFILASVIFLNYADF</sequence>
<evidence type="ECO:0000256" key="1">
    <source>
        <dbReference type="SAM" id="MobiDB-lite"/>
    </source>
</evidence>
<dbReference type="EMBL" id="BMAO01029263">
    <property type="protein sequence ID" value="GFR30551.1"/>
    <property type="molecule type" value="Genomic_DNA"/>
</dbReference>
<evidence type="ECO:0000313" key="3">
    <source>
        <dbReference type="EMBL" id="GFR30551.1"/>
    </source>
</evidence>
<dbReference type="Proteomes" id="UP000887116">
    <property type="component" value="Unassembled WGS sequence"/>
</dbReference>